<evidence type="ECO:0000313" key="5">
    <source>
        <dbReference type="Proteomes" id="UP000325516"/>
    </source>
</evidence>
<dbReference type="Proteomes" id="UP000325516">
    <property type="component" value="Chromosome"/>
</dbReference>
<keyword evidence="1 4" id="KW-0378">Hydrolase</keyword>
<evidence type="ECO:0000259" key="3">
    <source>
        <dbReference type="PROSITE" id="PS51831"/>
    </source>
</evidence>
<organism evidence="4 5">
    <name type="scientific">Microbacterium lushaniae</name>
    <dbReference type="NCBI Taxonomy" id="2614639"/>
    <lineage>
        <taxon>Bacteria</taxon>
        <taxon>Bacillati</taxon>
        <taxon>Actinomycetota</taxon>
        <taxon>Actinomycetes</taxon>
        <taxon>Micrococcales</taxon>
        <taxon>Microbacteriaceae</taxon>
        <taxon>Microbacterium</taxon>
    </lineage>
</organism>
<accession>A0A5J6L4B2</accession>
<dbReference type="InterPro" id="IPR006674">
    <property type="entry name" value="HD_domain"/>
</dbReference>
<gene>
    <name evidence="4" type="primary">dgt</name>
    <name evidence="4" type="ORF">F6J85_08990</name>
</gene>
<reference evidence="5" key="1">
    <citation type="submission" date="2019-09" db="EMBL/GenBank/DDBJ databases">
        <title>Mumia zhuanghuii sp. nov. isolated from the intestinal contents of plateau pika (Ochotona curzoniae) in the Qinghai-Tibet plateau of China.</title>
        <authorList>
            <person name="Tian Z."/>
        </authorList>
    </citation>
    <scope>NUCLEOTIDE SEQUENCE [LARGE SCALE GENOMIC DNA]</scope>
    <source>
        <strain evidence="5">L-031</strain>
    </source>
</reference>
<dbReference type="AlphaFoldDB" id="A0A5J6L4B2"/>
<feature type="compositionally biased region" description="Low complexity" evidence="2">
    <location>
        <begin position="43"/>
        <end position="53"/>
    </location>
</feature>
<feature type="region of interest" description="Disordered" evidence="2">
    <location>
        <begin position="22"/>
        <end position="53"/>
    </location>
</feature>
<dbReference type="InterPro" id="IPR006261">
    <property type="entry name" value="dGTPase"/>
</dbReference>
<evidence type="ECO:0000256" key="2">
    <source>
        <dbReference type="SAM" id="MobiDB-lite"/>
    </source>
</evidence>
<dbReference type="InterPro" id="IPR050135">
    <property type="entry name" value="dGTPase-like"/>
</dbReference>
<dbReference type="SUPFAM" id="SSF109604">
    <property type="entry name" value="HD-domain/PDEase-like"/>
    <property type="match status" value="1"/>
</dbReference>
<dbReference type="PANTHER" id="PTHR11373:SF32">
    <property type="entry name" value="DEOXYGUANOSINETRIPHOSPHATE TRIPHOSPHOHYDROLASE"/>
    <property type="match status" value="1"/>
</dbReference>
<feature type="domain" description="HD" evidence="3">
    <location>
        <begin position="135"/>
        <end position="316"/>
    </location>
</feature>
<sequence>MRPSSSARSSSLRWSAGSAFTLPTYRRGATATPADRRESDCRAPAPGARGPEGADAVATLRAEHCRVSERNSVEDEPTVTEEGGTARVHPEHGRQVGDPFGLDLQRIQFSPYFSRLSAVTQVVSPSISGAPVHNRLTHTLKVSAIARAVARHLNDRSQRSGGPEVCNETVVECAAHAHDLGHPPFGHLGESVLNRVAREELGLTDGFEGNAQTYRILTALDVTEHVPTGLNLTSAVRVATAKYPWTPAVNSEQLGERGAPRGMRRTAERGLHVFKYSAYEIDGADLEQARTQLGIAPFRQSVEGAVMDIADDIAYSVHDVDDFYRAGILNHAPIAAEFDGWLEAAAQWRGRDDDEVRAETERGAAIERLRRKMRRDDAWVADDDAFHDAVSTVHEELVDDLLARPFDGSLTAERQLATFTDRWIRALQASAAPTSADDPRSGPIRLSTTAWHHVEVLKFVHKHFVLSRPDLAIHQRGLSRILSRSVHALMAWLEDEHDRDRVPRRLQELIELARDGYEPFRRSGRSPRTADERDRLAQARGVLDYVASLTDAQAFTFSEAISGRADRLWSVGQGL</sequence>
<dbReference type="CDD" id="cd00077">
    <property type="entry name" value="HDc"/>
    <property type="match status" value="1"/>
</dbReference>
<dbReference type="EMBL" id="CP044232">
    <property type="protein sequence ID" value="QEW03225.1"/>
    <property type="molecule type" value="Genomic_DNA"/>
</dbReference>
<feature type="region of interest" description="Disordered" evidence="2">
    <location>
        <begin position="69"/>
        <end position="93"/>
    </location>
</feature>
<protein>
    <submittedName>
        <fullName evidence="4">DNTP triphosphohydrolase</fullName>
    </submittedName>
</protein>
<evidence type="ECO:0000313" key="4">
    <source>
        <dbReference type="EMBL" id="QEW03225.1"/>
    </source>
</evidence>
<dbReference type="KEGG" id="mlz:F6J85_08990"/>
<dbReference type="InterPro" id="IPR003607">
    <property type="entry name" value="HD/PDEase_dom"/>
</dbReference>
<keyword evidence="5" id="KW-1185">Reference proteome</keyword>
<name>A0A5J6L4B2_9MICO</name>
<dbReference type="PROSITE" id="PS51831">
    <property type="entry name" value="HD"/>
    <property type="match status" value="1"/>
</dbReference>
<dbReference type="Gene3D" id="1.10.3210.10">
    <property type="entry name" value="Hypothetical protein af1432"/>
    <property type="match status" value="1"/>
</dbReference>
<dbReference type="PANTHER" id="PTHR11373">
    <property type="entry name" value="DEOXYNUCLEOSIDE TRIPHOSPHATE TRIPHOSPHOHYDROLASE"/>
    <property type="match status" value="1"/>
</dbReference>
<dbReference type="GO" id="GO:0008832">
    <property type="term" value="F:dGTPase activity"/>
    <property type="evidence" value="ECO:0007669"/>
    <property type="project" value="TreeGrafter"/>
</dbReference>
<dbReference type="GO" id="GO:0006203">
    <property type="term" value="P:dGTP catabolic process"/>
    <property type="evidence" value="ECO:0007669"/>
    <property type="project" value="TreeGrafter"/>
</dbReference>
<proteinExistence type="predicted"/>
<dbReference type="NCBIfam" id="TIGR01353">
    <property type="entry name" value="dGTP_triPase"/>
    <property type="match status" value="1"/>
</dbReference>
<evidence type="ECO:0000256" key="1">
    <source>
        <dbReference type="ARBA" id="ARBA00022801"/>
    </source>
</evidence>
<dbReference type="SMART" id="SM00471">
    <property type="entry name" value="HDc"/>
    <property type="match status" value="1"/>
</dbReference>
<dbReference type="Pfam" id="PF01966">
    <property type="entry name" value="HD"/>
    <property type="match status" value="1"/>
</dbReference>